<reference evidence="1 2" key="1">
    <citation type="journal article" date="2018" name="BMC Genomics">
        <title>Genomic evidence for intraspecific hybridization in a clonal and extremely halotolerant yeast.</title>
        <authorList>
            <person name="Gostincar C."/>
            <person name="Stajich J.E."/>
            <person name="Zupancic J."/>
            <person name="Zalar P."/>
            <person name="Gunde-Cimerman N."/>
        </authorList>
    </citation>
    <scope>NUCLEOTIDE SEQUENCE [LARGE SCALE GENOMIC DNA]</scope>
    <source>
        <strain evidence="1 2">EXF-6651</strain>
    </source>
</reference>
<comment type="caution">
    <text evidence="1">The sequence shown here is derived from an EMBL/GenBank/DDBJ whole genome shotgun (WGS) entry which is preliminary data.</text>
</comment>
<evidence type="ECO:0000313" key="1">
    <source>
        <dbReference type="EMBL" id="RMY34468.1"/>
    </source>
</evidence>
<evidence type="ECO:0000313" key="2">
    <source>
        <dbReference type="Proteomes" id="UP000276864"/>
    </source>
</evidence>
<dbReference type="Proteomes" id="UP000276864">
    <property type="component" value="Unassembled WGS sequence"/>
</dbReference>
<organism evidence="1 2">
    <name type="scientific">Hortaea werneckii</name>
    <name type="common">Black yeast</name>
    <name type="synonym">Cladosporium werneckii</name>
    <dbReference type="NCBI Taxonomy" id="91943"/>
    <lineage>
        <taxon>Eukaryota</taxon>
        <taxon>Fungi</taxon>
        <taxon>Dikarya</taxon>
        <taxon>Ascomycota</taxon>
        <taxon>Pezizomycotina</taxon>
        <taxon>Dothideomycetes</taxon>
        <taxon>Dothideomycetidae</taxon>
        <taxon>Mycosphaerellales</taxon>
        <taxon>Teratosphaeriaceae</taxon>
        <taxon>Hortaea</taxon>
    </lineage>
</organism>
<dbReference type="EMBL" id="QWIM01000452">
    <property type="protein sequence ID" value="RMY34468.1"/>
    <property type="molecule type" value="Genomic_DNA"/>
</dbReference>
<accession>A0A3M7B468</accession>
<proteinExistence type="predicted"/>
<dbReference type="VEuPathDB" id="FungiDB:BTJ68_14179"/>
<dbReference type="InterPro" id="IPR045702">
    <property type="entry name" value="DUF6060"/>
</dbReference>
<dbReference type="AlphaFoldDB" id="A0A3M7B468"/>
<sequence>MLRGGIETNKMKGPFLNTCQHIMHTLMITALAVLSTLCARQVEAQGSGYSPEYWCRGFNQTGNYTQGYEDEYSHRISQAVICNSTNMITDGGDKNGTCAIQAGGFFESQYHTNVSAYDFQWGGISGTGNYTYDAGNAVAYTISNLTNATGVLYTQFGGVEQALYHIEEGTNAYIAFTPLFRCISGRLSKCPMELDLNDTFVEVCEPMYTGQVIETNGGIAVYEGNSYIKMVNKTEAANLTGNPNERPPAGLSTSGAGLIKVESWGTLASAIVMLFALV</sequence>
<protein>
    <submittedName>
        <fullName evidence="1">Uncharacterized protein</fullName>
    </submittedName>
</protein>
<name>A0A3M7B468_HORWE</name>
<dbReference type="Pfam" id="PF19535">
    <property type="entry name" value="DUF6060"/>
    <property type="match status" value="1"/>
</dbReference>
<gene>
    <name evidence="1" type="ORF">D0866_05232</name>
</gene>